<protein>
    <recommendedName>
        <fullName evidence="7">Sulfatase N-terminal domain-containing protein</fullName>
    </recommendedName>
</protein>
<reference evidence="8 9" key="1">
    <citation type="journal article" date="2023" name="Arcadia Sci">
        <title>De novo assembly of a long-read Amblyomma americanum tick genome.</title>
        <authorList>
            <person name="Chou S."/>
            <person name="Poskanzer K.E."/>
            <person name="Rollins M."/>
            <person name="Thuy-Boun P.S."/>
        </authorList>
    </citation>
    <scope>NUCLEOTIDE SEQUENCE [LARGE SCALE GENOMIC DNA]</scope>
    <source>
        <strain evidence="8">F_SG_1</strain>
        <tissue evidence="8">Salivary glands</tissue>
    </source>
</reference>
<comment type="similarity">
    <text evidence="2">Belongs to the sulfatase family.</text>
</comment>
<evidence type="ECO:0000313" key="9">
    <source>
        <dbReference type="Proteomes" id="UP001321473"/>
    </source>
</evidence>
<dbReference type="PANTHER" id="PTHR10342">
    <property type="entry name" value="ARYLSULFATASE"/>
    <property type="match status" value="1"/>
</dbReference>
<evidence type="ECO:0000256" key="4">
    <source>
        <dbReference type="ARBA" id="ARBA00022837"/>
    </source>
</evidence>
<dbReference type="Pfam" id="PF00884">
    <property type="entry name" value="Sulfatase"/>
    <property type="match status" value="1"/>
</dbReference>
<dbReference type="InterPro" id="IPR017850">
    <property type="entry name" value="Alkaline_phosphatase_core_sf"/>
</dbReference>
<dbReference type="Proteomes" id="UP001321473">
    <property type="component" value="Unassembled WGS sequence"/>
</dbReference>
<feature type="region of interest" description="Disordered" evidence="6">
    <location>
        <begin position="319"/>
        <end position="338"/>
    </location>
</feature>
<comment type="caution">
    <text evidence="8">The sequence shown here is derived from an EMBL/GenBank/DDBJ whole genome shotgun (WGS) entry which is preliminary data.</text>
</comment>
<evidence type="ECO:0000313" key="8">
    <source>
        <dbReference type="EMBL" id="KAK8777796.1"/>
    </source>
</evidence>
<sequence length="352" mass="38768">MFLYLAHLAPHFACETERLQVPERYLRGYEGIGHINRTLYAGMVSALDESVGMVFAALHERGMLGDTVVVFTSDNGAAATSYGMYAASPWPLKGEKQTLWEGGVRVPGLLWTADPLWNGPGSVYERLFHATDWLPTLYEIAGGSPGDLGPDLDGVSHLRSLRDPKSAVPRGEVLLNIDPIENHSAIIQGHYKLVIGTDLGGRSDRWIPISGNVDPDGNAATRAMEACKDSVVTRVLSSLDFARTQCGEKKQAFLNGGLYSKPLECARVHTQHRAACDSTVAPCLFDIIEDPCEYHNIADEKPEVTRRLLSRLEYYKQTAVPPGNLEPDERSNPSLHNNAWVPWGDEDFVVLQ</sequence>
<gene>
    <name evidence="8" type="ORF">V5799_020861</name>
</gene>
<dbReference type="SUPFAM" id="SSF53649">
    <property type="entry name" value="Alkaline phosphatase-like"/>
    <property type="match status" value="1"/>
</dbReference>
<feature type="domain" description="Sulfatase N-terminal" evidence="7">
    <location>
        <begin position="2"/>
        <end position="142"/>
    </location>
</feature>
<dbReference type="Gene3D" id="3.40.720.10">
    <property type="entry name" value="Alkaline Phosphatase, subunit A"/>
    <property type="match status" value="1"/>
</dbReference>
<comment type="cofactor">
    <cofactor evidence="1">
        <name>Ca(2+)</name>
        <dbReference type="ChEBI" id="CHEBI:29108"/>
    </cofactor>
</comment>
<dbReference type="EMBL" id="JARKHS020011463">
    <property type="protein sequence ID" value="KAK8777796.1"/>
    <property type="molecule type" value="Genomic_DNA"/>
</dbReference>
<accession>A0AAQ4ESR4</accession>
<dbReference type="PANTHER" id="PTHR10342:SF273">
    <property type="entry name" value="RE14504P"/>
    <property type="match status" value="1"/>
</dbReference>
<evidence type="ECO:0000256" key="3">
    <source>
        <dbReference type="ARBA" id="ARBA00022723"/>
    </source>
</evidence>
<evidence type="ECO:0000256" key="2">
    <source>
        <dbReference type="ARBA" id="ARBA00008779"/>
    </source>
</evidence>
<dbReference type="GO" id="GO:0046872">
    <property type="term" value="F:metal ion binding"/>
    <property type="evidence" value="ECO:0007669"/>
    <property type="project" value="UniProtKB-KW"/>
</dbReference>
<keyword evidence="5" id="KW-0325">Glycoprotein</keyword>
<evidence type="ECO:0000256" key="5">
    <source>
        <dbReference type="ARBA" id="ARBA00023180"/>
    </source>
</evidence>
<dbReference type="AlphaFoldDB" id="A0AAQ4ESR4"/>
<evidence type="ECO:0000256" key="1">
    <source>
        <dbReference type="ARBA" id="ARBA00001913"/>
    </source>
</evidence>
<dbReference type="InterPro" id="IPR000917">
    <property type="entry name" value="Sulfatase_N"/>
</dbReference>
<keyword evidence="9" id="KW-1185">Reference proteome</keyword>
<proteinExistence type="inferred from homology"/>
<keyword evidence="3" id="KW-0479">Metal-binding</keyword>
<keyword evidence="4" id="KW-0106">Calcium</keyword>
<dbReference type="Gene3D" id="3.30.1120.10">
    <property type="match status" value="2"/>
</dbReference>
<dbReference type="InterPro" id="IPR047115">
    <property type="entry name" value="ARSB"/>
</dbReference>
<organism evidence="8 9">
    <name type="scientific">Amblyomma americanum</name>
    <name type="common">Lone star tick</name>
    <dbReference type="NCBI Taxonomy" id="6943"/>
    <lineage>
        <taxon>Eukaryota</taxon>
        <taxon>Metazoa</taxon>
        <taxon>Ecdysozoa</taxon>
        <taxon>Arthropoda</taxon>
        <taxon>Chelicerata</taxon>
        <taxon>Arachnida</taxon>
        <taxon>Acari</taxon>
        <taxon>Parasitiformes</taxon>
        <taxon>Ixodida</taxon>
        <taxon>Ixodoidea</taxon>
        <taxon>Ixodidae</taxon>
        <taxon>Amblyomminae</taxon>
        <taxon>Amblyomma</taxon>
    </lineage>
</organism>
<dbReference type="GO" id="GO:0008484">
    <property type="term" value="F:sulfuric ester hydrolase activity"/>
    <property type="evidence" value="ECO:0007669"/>
    <property type="project" value="InterPro"/>
</dbReference>
<name>A0AAQ4ESR4_AMBAM</name>
<evidence type="ECO:0000259" key="7">
    <source>
        <dbReference type="Pfam" id="PF00884"/>
    </source>
</evidence>
<evidence type="ECO:0000256" key="6">
    <source>
        <dbReference type="SAM" id="MobiDB-lite"/>
    </source>
</evidence>